<evidence type="ECO:0000313" key="2">
    <source>
        <dbReference type="EMBL" id="RCK19407.1"/>
    </source>
</evidence>
<comment type="caution">
    <text evidence="2">The sequence shown here is derived from an EMBL/GenBank/DDBJ whole genome shotgun (WGS) entry which is preliminary data.</text>
</comment>
<dbReference type="AlphaFoldDB" id="A0A367V2K6"/>
<sequence>MKVTNAFQIIITDKFTQSRAFYKKLGFEPVFDGEWYCQLVWPSAPSVQLGLMKPGHETQPDIFQAATVGEGTVLSLEVDEANDAAATLRKAGFEFALEVRDEPWGQRHFALLDPNGVRIDIFSPTAELSPEYAQQFKETGNETVMA</sequence>
<name>A0A367V2K6_9PROT</name>
<evidence type="ECO:0000259" key="1">
    <source>
        <dbReference type="PROSITE" id="PS51819"/>
    </source>
</evidence>
<gene>
    <name evidence="2" type="ORF">TH6_19465</name>
</gene>
<dbReference type="RefSeq" id="WP_062958079.1">
    <property type="nucleotide sequence ID" value="NZ_JPWB01000011.1"/>
</dbReference>
<dbReference type="Gene3D" id="3.30.720.120">
    <property type="match status" value="1"/>
</dbReference>
<proteinExistence type="predicted"/>
<dbReference type="InterPro" id="IPR004360">
    <property type="entry name" value="Glyas_Fos-R_dOase_dom"/>
</dbReference>
<dbReference type="EMBL" id="JPWB01000011">
    <property type="protein sequence ID" value="RCK19407.1"/>
    <property type="molecule type" value="Genomic_DNA"/>
</dbReference>
<protein>
    <submittedName>
        <fullName evidence="2">Glyoxalase</fullName>
    </submittedName>
</protein>
<reference evidence="2 3" key="1">
    <citation type="submission" date="2014-07" db="EMBL/GenBank/DDBJ databases">
        <title>Draft genome sequence of Thalassospira profundimaris R8-17.</title>
        <authorList>
            <person name="Lai Q."/>
            <person name="Shao Z."/>
        </authorList>
    </citation>
    <scope>NUCLEOTIDE SEQUENCE [LARGE SCALE GENOMIC DNA]</scope>
    <source>
        <strain evidence="2 3">R8-17</strain>
    </source>
</reference>
<accession>A0A367V2K6</accession>
<organism evidence="2 3">
    <name type="scientific">Thalassospira profundimaris</name>
    <dbReference type="NCBI Taxonomy" id="502049"/>
    <lineage>
        <taxon>Bacteria</taxon>
        <taxon>Pseudomonadati</taxon>
        <taxon>Pseudomonadota</taxon>
        <taxon>Alphaproteobacteria</taxon>
        <taxon>Rhodospirillales</taxon>
        <taxon>Thalassospiraceae</taxon>
        <taxon>Thalassospira</taxon>
    </lineage>
</organism>
<dbReference type="PROSITE" id="PS51819">
    <property type="entry name" value="VOC"/>
    <property type="match status" value="1"/>
</dbReference>
<dbReference type="InterPro" id="IPR037523">
    <property type="entry name" value="VOC_core"/>
</dbReference>
<dbReference type="InterPro" id="IPR029068">
    <property type="entry name" value="Glyas_Bleomycin-R_OHBP_Dase"/>
</dbReference>
<dbReference type="Pfam" id="PF00903">
    <property type="entry name" value="Glyoxalase"/>
    <property type="match status" value="1"/>
</dbReference>
<evidence type="ECO:0000313" key="3">
    <source>
        <dbReference type="Proteomes" id="UP000253061"/>
    </source>
</evidence>
<feature type="domain" description="VOC" evidence="1">
    <location>
        <begin position="4"/>
        <end position="124"/>
    </location>
</feature>
<dbReference type="SUPFAM" id="SSF54593">
    <property type="entry name" value="Glyoxalase/Bleomycin resistance protein/Dihydroxybiphenyl dioxygenase"/>
    <property type="match status" value="1"/>
</dbReference>
<dbReference type="Gene3D" id="3.30.720.110">
    <property type="match status" value="1"/>
</dbReference>
<dbReference type="Proteomes" id="UP000253061">
    <property type="component" value="Unassembled WGS sequence"/>
</dbReference>